<evidence type="ECO:0008006" key="4">
    <source>
        <dbReference type="Google" id="ProtNLM"/>
    </source>
</evidence>
<feature type="transmembrane region" description="Helical" evidence="1">
    <location>
        <begin position="71"/>
        <end position="90"/>
    </location>
</feature>
<keyword evidence="1" id="KW-0812">Transmembrane</keyword>
<dbReference type="AlphaFoldDB" id="A0A1H0GHY1"/>
<evidence type="ECO:0000256" key="1">
    <source>
        <dbReference type="SAM" id="Phobius"/>
    </source>
</evidence>
<evidence type="ECO:0000313" key="3">
    <source>
        <dbReference type="Proteomes" id="UP000199182"/>
    </source>
</evidence>
<feature type="transmembrane region" description="Helical" evidence="1">
    <location>
        <begin position="12"/>
        <end position="38"/>
    </location>
</feature>
<dbReference type="OrthoDB" id="2003592at2"/>
<sequence length="183" mass="19903">MNNQFTESTPYRVLRLVVCIGFWIALGYSAVMLVAIVLSTFVPQVQDYVAASTLQMDGFTITLPGSAPNPAHAVGTIGMLAAGLISIWMLRNIVKSLKTGSPFTAANVKRIRVIGWVVLGQAYLHELSNYLFVNGISIDTAVIAIKAQFTLLPDGVLLAICILVLAEVFRYGCTLQWEHDTTV</sequence>
<organism evidence="2 3">
    <name type="scientific">Acetanaerobacterium elongatum</name>
    <dbReference type="NCBI Taxonomy" id="258515"/>
    <lineage>
        <taxon>Bacteria</taxon>
        <taxon>Bacillati</taxon>
        <taxon>Bacillota</taxon>
        <taxon>Clostridia</taxon>
        <taxon>Eubacteriales</taxon>
        <taxon>Oscillospiraceae</taxon>
        <taxon>Acetanaerobacterium</taxon>
    </lineage>
</organism>
<protein>
    <recommendedName>
        <fullName evidence="4">DUF2975 domain-containing protein</fullName>
    </recommendedName>
</protein>
<dbReference type="RefSeq" id="WP_092643393.1">
    <property type="nucleotide sequence ID" value="NZ_FNID01000051.1"/>
</dbReference>
<dbReference type="Pfam" id="PF11188">
    <property type="entry name" value="DUF2975"/>
    <property type="match status" value="1"/>
</dbReference>
<dbReference type="InterPro" id="IPR021354">
    <property type="entry name" value="DUF2975"/>
</dbReference>
<keyword evidence="1" id="KW-0472">Membrane</keyword>
<gene>
    <name evidence="2" type="ORF">SAMN05192585_1519</name>
</gene>
<dbReference type="STRING" id="258515.SAMN05192585_1519"/>
<accession>A0A1H0GHY1</accession>
<reference evidence="2 3" key="1">
    <citation type="submission" date="2016-10" db="EMBL/GenBank/DDBJ databases">
        <authorList>
            <person name="de Groot N.N."/>
        </authorList>
    </citation>
    <scope>NUCLEOTIDE SEQUENCE [LARGE SCALE GENOMIC DNA]</scope>
    <source>
        <strain evidence="2 3">CGMCC 1.5012</strain>
    </source>
</reference>
<name>A0A1H0GHY1_9FIRM</name>
<keyword evidence="3" id="KW-1185">Reference proteome</keyword>
<dbReference type="Proteomes" id="UP000199182">
    <property type="component" value="Unassembled WGS sequence"/>
</dbReference>
<proteinExistence type="predicted"/>
<dbReference type="EMBL" id="FNID01000051">
    <property type="protein sequence ID" value="SDO06565.1"/>
    <property type="molecule type" value="Genomic_DNA"/>
</dbReference>
<keyword evidence="1" id="KW-1133">Transmembrane helix</keyword>
<evidence type="ECO:0000313" key="2">
    <source>
        <dbReference type="EMBL" id="SDO06565.1"/>
    </source>
</evidence>